<gene>
    <name evidence="2" type="ORF">H9771_00595</name>
</gene>
<evidence type="ECO:0000313" key="2">
    <source>
        <dbReference type="EMBL" id="HJB58153.1"/>
    </source>
</evidence>
<evidence type="ECO:0000313" key="3">
    <source>
        <dbReference type="Proteomes" id="UP000824211"/>
    </source>
</evidence>
<reference evidence="2" key="2">
    <citation type="submission" date="2021-04" db="EMBL/GenBank/DDBJ databases">
        <authorList>
            <person name="Gilroy R."/>
        </authorList>
    </citation>
    <scope>NUCLEOTIDE SEQUENCE</scope>
    <source>
        <strain evidence="2">ChiHjej9B8-13557</strain>
    </source>
</reference>
<dbReference type="AlphaFoldDB" id="A0A9D2S5W9"/>
<comment type="caution">
    <text evidence="2">The sequence shown here is derived from an EMBL/GenBank/DDBJ whole genome shotgun (WGS) entry which is preliminary data.</text>
</comment>
<accession>A0A9D2S5W9</accession>
<feature type="signal peptide" evidence="1">
    <location>
        <begin position="1"/>
        <end position="21"/>
    </location>
</feature>
<evidence type="ECO:0000256" key="1">
    <source>
        <dbReference type="SAM" id="SignalP"/>
    </source>
</evidence>
<sequence>MKLKKIASLMLAGIMAVSMLAGCKSGTTTDDEKNPVVPVASNAVKYVEDALDSDWKDMITVSTSSDLDSWVKDFGTNASKVTANKISSAYRPANLNGWDIDLTNDIGTKLKEQGLIVSDDFDEMPENYKSQSFGWIYLVSGKLDEKAAVEDVVDILTYWGTDYGNTDTAPVVGTIVDNGTVYNCDYDVNVSTLKVTNDSLTGETAWVVGIVMTQNVTKASNVEA</sequence>
<keyword evidence="1" id="KW-0732">Signal</keyword>
<organism evidence="2 3">
    <name type="scientific">Candidatus Faecalibacterium faecipullorum</name>
    <dbReference type="NCBI Taxonomy" id="2838578"/>
    <lineage>
        <taxon>Bacteria</taxon>
        <taxon>Bacillati</taxon>
        <taxon>Bacillota</taxon>
        <taxon>Clostridia</taxon>
        <taxon>Eubacteriales</taxon>
        <taxon>Oscillospiraceae</taxon>
        <taxon>Faecalibacterium</taxon>
    </lineage>
</organism>
<dbReference type="Proteomes" id="UP000824211">
    <property type="component" value="Unassembled WGS sequence"/>
</dbReference>
<dbReference type="EMBL" id="DWXX01000011">
    <property type="protein sequence ID" value="HJB58153.1"/>
    <property type="molecule type" value="Genomic_DNA"/>
</dbReference>
<proteinExistence type="predicted"/>
<feature type="chain" id="PRO_5038549031" evidence="1">
    <location>
        <begin position="22"/>
        <end position="224"/>
    </location>
</feature>
<reference evidence="2" key="1">
    <citation type="journal article" date="2021" name="PeerJ">
        <title>Extensive microbial diversity within the chicken gut microbiome revealed by metagenomics and culture.</title>
        <authorList>
            <person name="Gilroy R."/>
            <person name="Ravi A."/>
            <person name="Getino M."/>
            <person name="Pursley I."/>
            <person name="Horton D.L."/>
            <person name="Alikhan N.F."/>
            <person name="Baker D."/>
            <person name="Gharbi K."/>
            <person name="Hall N."/>
            <person name="Watson M."/>
            <person name="Adriaenssens E.M."/>
            <person name="Foster-Nyarko E."/>
            <person name="Jarju S."/>
            <person name="Secka A."/>
            <person name="Antonio M."/>
            <person name="Oren A."/>
            <person name="Chaudhuri R.R."/>
            <person name="La Ragione R."/>
            <person name="Hildebrand F."/>
            <person name="Pallen M.J."/>
        </authorList>
    </citation>
    <scope>NUCLEOTIDE SEQUENCE</scope>
    <source>
        <strain evidence="2">ChiHjej9B8-13557</strain>
    </source>
</reference>
<name>A0A9D2S5W9_9FIRM</name>
<dbReference type="PROSITE" id="PS51257">
    <property type="entry name" value="PROKAR_LIPOPROTEIN"/>
    <property type="match status" value="1"/>
</dbReference>
<protein>
    <submittedName>
        <fullName evidence="2">Uncharacterized protein</fullName>
    </submittedName>
</protein>